<evidence type="ECO:0000313" key="1">
    <source>
        <dbReference type="EMBL" id="GCD45105.1"/>
    </source>
</evidence>
<comment type="caution">
    <text evidence="1">The sequence shown here is derived from an EMBL/GenBank/DDBJ whole genome shotgun (WGS) entry which is preliminary data.</text>
</comment>
<gene>
    <name evidence="1" type="ORF">GKJPGBOP_04825</name>
</gene>
<dbReference type="EMBL" id="BHZD01000001">
    <property type="protein sequence ID" value="GCD45105.1"/>
    <property type="molecule type" value="Genomic_DNA"/>
</dbReference>
<protein>
    <submittedName>
        <fullName evidence="1">Uncharacterized protein</fullName>
    </submittedName>
</protein>
<evidence type="ECO:0000313" key="2">
    <source>
        <dbReference type="Proteomes" id="UP000286746"/>
    </source>
</evidence>
<dbReference type="Proteomes" id="UP000286746">
    <property type="component" value="Unassembled WGS sequence"/>
</dbReference>
<proteinExistence type="predicted"/>
<reference evidence="1 2" key="1">
    <citation type="submission" date="2018-11" db="EMBL/GenBank/DDBJ databases">
        <title>Whole genome sequence of Streptomyces paromomycinus NBRC 15454(T).</title>
        <authorList>
            <person name="Komaki H."/>
            <person name="Tamura T."/>
        </authorList>
    </citation>
    <scope>NUCLEOTIDE SEQUENCE [LARGE SCALE GENOMIC DNA]</scope>
    <source>
        <strain evidence="1 2">NBRC 15454</strain>
    </source>
</reference>
<keyword evidence="2" id="KW-1185">Reference proteome</keyword>
<organism evidence="1 2">
    <name type="scientific">Streptomyces paromomycinus</name>
    <name type="common">Streptomyces rimosus subsp. paromomycinus</name>
    <dbReference type="NCBI Taxonomy" id="92743"/>
    <lineage>
        <taxon>Bacteria</taxon>
        <taxon>Bacillati</taxon>
        <taxon>Actinomycetota</taxon>
        <taxon>Actinomycetes</taxon>
        <taxon>Kitasatosporales</taxon>
        <taxon>Streptomycetaceae</taxon>
        <taxon>Streptomyces</taxon>
    </lineage>
</organism>
<name>A0A401W743_STREY</name>
<sequence length="184" mass="20479">MTYTRIGAILHEIGMVSEEQLHRTLAEAANYADEPLEEHYEAACALEEFGVAVSVHADDIDSIYYDYATLLEDAVAVAGGKVAITNVRIVAGEGDLEDGRLDQLEFERDGKPVTILADHLAEDYYDQGAACEAIAETAHDDDPRTWRYLDFERQPHRGYDSIMVLATPEQAQALQTHLSFTFLN</sequence>
<dbReference type="AlphaFoldDB" id="A0A401W743"/>
<accession>A0A401W743</accession>